<dbReference type="AlphaFoldDB" id="A0ABD3NFC1"/>
<protein>
    <submittedName>
        <fullName evidence="2">Uncharacterized protein</fullName>
    </submittedName>
</protein>
<name>A0ABD3NFC1_9STRA</name>
<reference evidence="2 3" key="1">
    <citation type="submission" date="2024-10" db="EMBL/GenBank/DDBJ databases">
        <title>Updated reference genomes for cyclostephanoid diatoms.</title>
        <authorList>
            <person name="Roberts W.R."/>
            <person name="Alverson A.J."/>
        </authorList>
    </citation>
    <scope>NUCLEOTIDE SEQUENCE [LARGE SCALE GENOMIC DNA]</scope>
    <source>
        <strain evidence="2 3">AJA010-31</strain>
    </source>
</reference>
<dbReference type="EMBL" id="JALLPJ020001184">
    <property type="protein sequence ID" value="KAL3774627.1"/>
    <property type="molecule type" value="Genomic_DNA"/>
</dbReference>
<keyword evidence="1" id="KW-0732">Signal</keyword>
<gene>
    <name evidence="2" type="ORF">ACHAWO_001998</name>
</gene>
<accession>A0ABD3NFC1</accession>
<proteinExistence type="predicted"/>
<evidence type="ECO:0000256" key="1">
    <source>
        <dbReference type="SAM" id="SignalP"/>
    </source>
</evidence>
<sequence>MNRLTAAALITCVLHLMVQQNDAFCPCVMMRRRHASSVQTRQHKATALSQSFMFADATEPKNSEPIKQVDVNGKEFLPGTVVAIAPGAKVNAHHVPKDAYGSFDPDTREFIPADESNMSRSTSCLVLSEGIQGEVTKVYNVNEWDRAHPILVQFKEGLDKEGGEGFILPKSFTMHFSANEIVVVAIRDGVTITVQEVQCGDPECAPIDTAVAIMFPSGGRGMMGIPLEAKDVSKEALLECFPKEEVLTAWSRGEDAEWPPYDDDDDEMDFDQRPQLRFAVGQRVVCRVGPDPVTGWAPGKVIQLWYREPTWPPNSLAPYKIELDDGRNIFAPGDVDQIIKEFKPES</sequence>
<feature type="signal peptide" evidence="1">
    <location>
        <begin position="1"/>
        <end position="23"/>
    </location>
</feature>
<comment type="caution">
    <text evidence="2">The sequence shown here is derived from an EMBL/GenBank/DDBJ whole genome shotgun (WGS) entry which is preliminary data.</text>
</comment>
<dbReference type="Proteomes" id="UP001530400">
    <property type="component" value="Unassembled WGS sequence"/>
</dbReference>
<evidence type="ECO:0000313" key="2">
    <source>
        <dbReference type="EMBL" id="KAL3774627.1"/>
    </source>
</evidence>
<evidence type="ECO:0000313" key="3">
    <source>
        <dbReference type="Proteomes" id="UP001530400"/>
    </source>
</evidence>
<feature type="chain" id="PRO_5044831571" evidence="1">
    <location>
        <begin position="24"/>
        <end position="346"/>
    </location>
</feature>
<organism evidence="2 3">
    <name type="scientific">Cyclotella atomus</name>
    <dbReference type="NCBI Taxonomy" id="382360"/>
    <lineage>
        <taxon>Eukaryota</taxon>
        <taxon>Sar</taxon>
        <taxon>Stramenopiles</taxon>
        <taxon>Ochrophyta</taxon>
        <taxon>Bacillariophyta</taxon>
        <taxon>Coscinodiscophyceae</taxon>
        <taxon>Thalassiosirophycidae</taxon>
        <taxon>Stephanodiscales</taxon>
        <taxon>Stephanodiscaceae</taxon>
        <taxon>Cyclotella</taxon>
    </lineage>
</organism>
<keyword evidence="3" id="KW-1185">Reference proteome</keyword>